<evidence type="ECO:0000313" key="9">
    <source>
        <dbReference type="Proteomes" id="UP000728032"/>
    </source>
</evidence>
<accession>A0A7R9LCN3</accession>
<keyword evidence="3" id="KW-0964">Secreted</keyword>
<dbReference type="Gene3D" id="3.40.50.1820">
    <property type="entry name" value="alpha/beta hydrolase"/>
    <property type="match status" value="1"/>
</dbReference>
<feature type="binding site" evidence="5">
    <location>
        <position position="294"/>
    </location>
    <ligand>
        <name>Ca(2+)</name>
        <dbReference type="ChEBI" id="CHEBI:29108"/>
    </ligand>
</feature>
<dbReference type="GO" id="GO:0005615">
    <property type="term" value="C:extracellular space"/>
    <property type="evidence" value="ECO:0007669"/>
    <property type="project" value="TreeGrafter"/>
</dbReference>
<gene>
    <name evidence="8" type="ORF">ONB1V03_LOCUS1863</name>
</gene>
<dbReference type="PIRSF" id="PIRSF000865">
    <property type="entry name" value="Lipoprotein_lipase_LIPH"/>
    <property type="match status" value="1"/>
</dbReference>
<feature type="domain" description="Lipase" evidence="7">
    <location>
        <begin position="88"/>
        <end position="410"/>
    </location>
</feature>
<organism evidence="8">
    <name type="scientific">Oppiella nova</name>
    <dbReference type="NCBI Taxonomy" id="334625"/>
    <lineage>
        <taxon>Eukaryota</taxon>
        <taxon>Metazoa</taxon>
        <taxon>Ecdysozoa</taxon>
        <taxon>Arthropoda</taxon>
        <taxon>Chelicerata</taxon>
        <taxon>Arachnida</taxon>
        <taxon>Acari</taxon>
        <taxon>Acariformes</taxon>
        <taxon>Sarcoptiformes</taxon>
        <taxon>Oribatida</taxon>
        <taxon>Brachypylina</taxon>
        <taxon>Oppioidea</taxon>
        <taxon>Oppiidae</taxon>
        <taxon>Oppiella</taxon>
    </lineage>
</organism>
<dbReference type="GO" id="GO:0016042">
    <property type="term" value="P:lipid catabolic process"/>
    <property type="evidence" value="ECO:0007669"/>
    <property type="project" value="TreeGrafter"/>
</dbReference>
<evidence type="ECO:0000256" key="1">
    <source>
        <dbReference type="ARBA" id="ARBA00004613"/>
    </source>
</evidence>
<evidence type="ECO:0000256" key="5">
    <source>
        <dbReference type="PIRSR" id="PIRSR000865-2"/>
    </source>
</evidence>
<dbReference type="Pfam" id="PF00151">
    <property type="entry name" value="Lipase"/>
    <property type="match status" value="1"/>
</dbReference>
<dbReference type="Proteomes" id="UP000728032">
    <property type="component" value="Unassembled WGS sequence"/>
</dbReference>
<dbReference type="EMBL" id="CAJPVJ010000376">
    <property type="protein sequence ID" value="CAG2162265.1"/>
    <property type="molecule type" value="Genomic_DNA"/>
</dbReference>
<dbReference type="InterPro" id="IPR033906">
    <property type="entry name" value="Lipase_N"/>
</dbReference>
<keyword evidence="5" id="KW-0479">Metal-binding</keyword>
<sequence>MVWISVPKLKLTQVLQTIRHTIPLVDSIPVIINSNNNNNHNNSTNKQNEGNQSTYSFVDSIKEQMRGWPFDVLQELARALPIRNNLQTVCYQDLGCYSSNDYLHVLDRPISMMPMSPLAIDIQFNLFTCENKYRPLLFGYKPDDDSIIKSPFDPRKKTKFIIHGFRDYYDDMYWMGVCITQSILPLYYILKRSCNYNVFCVDWSKGAKVTNYLLAVANTRIVGAMVAHFIERLNNVTNASPKDMEMIGHSLGAHIAGYAGARFDYPKVAKILGLDPAGPAFQTDEADLRLDRSDADLVVILHTDAGTVMSEGFGIEASLGHFDFYPNSGLKQIGCELTRGVSNFLLKGAEGIVDTVNCNHRRATILPISEPSLFNTCQLIAYECESYEKFAEGECADCGPNEEKCKPLNLDTNYWDYADHIGPEERIEDQTSKQLFLQTSEIFKPKQRYTYLLTYPKDLGLVLSAELFWSFSGIDQLNPMFMIRKPGIKIRRIDVNFMSNSNPRFV</sequence>
<name>A0A7R9LCN3_9ACAR</name>
<dbReference type="AlphaFoldDB" id="A0A7R9LCN3"/>
<dbReference type="PANTHER" id="PTHR11610">
    <property type="entry name" value="LIPASE"/>
    <property type="match status" value="1"/>
</dbReference>
<comment type="subcellular location">
    <subcellularLocation>
        <location evidence="1">Secreted</location>
    </subcellularLocation>
</comment>
<dbReference type="GO" id="GO:0052689">
    <property type="term" value="F:carboxylic ester hydrolase activity"/>
    <property type="evidence" value="ECO:0007669"/>
    <property type="project" value="InterPro"/>
</dbReference>
<evidence type="ECO:0000256" key="2">
    <source>
        <dbReference type="ARBA" id="ARBA00010701"/>
    </source>
</evidence>
<feature type="active site" description="Nucleophile" evidence="4">
    <location>
        <position position="250"/>
    </location>
</feature>
<proteinExistence type="inferred from homology"/>
<feature type="binding site" evidence="5">
    <location>
        <position position="289"/>
    </location>
    <ligand>
        <name>Ca(2+)</name>
        <dbReference type="ChEBI" id="CHEBI:29108"/>
    </ligand>
</feature>
<evidence type="ECO:0000256" key="4">
    <source>
        <dbReference type="PIRSR" id="PIRSR000865-1"/>
    </source>
</evidence>
<dbReference type="OrthoDB" id="6498498at2759"/>
<dbReference type="SUPFAM" id="SSF53474">
    <property type="entry name" value="alpha/beta-Hydrolases"/>
    <property type="match status" value="1"/>
</dbReference>
<feature type="binding site" evidence="5">
    <location>
        <position position="291"/>
    </location>
    <ligand>
        <name>Ca(2+)</name>
        <dbReference type="ChEBI" id="CHEBI:29108"/>
    </ligand>
</feature>
<reference evidence="8" key="1">
    <citation type="submission" date="2020-11" db="EMBL/GenBank/DDBJ databases">
        <authorList>
            <person name="Tran Van P."/>
        </authorList>
    </citation>
    <scope>NUCLEOTIDE SEQUENCE</scope>
</reference>
<evidence type="ECO:0000259" key="7">
    <source>
        <dbReference type="Pfam" id="PF00151"/>
    </source>
</evidence>
<evidence type="ECO:0000256" key="3">
    <source>
        <dbReference type="ARBA" id="ARBA00022525"/>
    </source>
</evidence>
<comment type="similarity">
    <text evidence="2 6">Belongs to the AB hydrolase superfamily. Lipase family.</text>
</comment>
<dbReference type="InterPro" id="IPR000734">
    <property type="entry name" value="TAG_lipase"/>
</dbReference>
<dbReference type="InterPro" id="IPR016272">
    <property type="entry name" value="Lipase_LIPH"/>
</dbReference>
<dbReference type="GO" id="GO:0016298">
    <property type="term" value="F:lipase activity"/>
    <property type="evidence" value="ECO:0007669"/>
    <property type="project" value="InterPro"/>
</dbReference>
<feature type="active site" description="Charge relay system" evidence="4">
    <location>
        <position position="360"/>
    </location>
</feature>
<dbReference type="InterPro" id="IPR013818">
    <property type="entry name" value="Lipase"/>
</dbReference>
<keyword evidence="9" id="KW-1185">Reference proteome</keyword>
<protein>
    <recommendedName>
        <fullName evidence="7">Lipase domain-containing protein</fullName>
    </recommendedName>
</protein>
<dbReference type="CDD" id="cd00707">
    <property type="entry name" value="Pancreat_lipase_like"/>
    <property type="match status" value="1"/>
</dbReference>
<keyword evidence="5" id="KW-0106">Calcium</keyword>
<evidence type="ECO:0000256" key="6">
    <source>
        <dbReference type="RuleBase" id="RU004262"/>
    </source>
</evidence>
<evidence type="ECO:0000313" key="8">
    <source>
        <dbReference type="EMBL" id="CAD7639234.1"/>
    </source>
</evidence>
<feature type="active site" description="Charge relay system" evidence="4">
    <location>
        <position position="275"/>
    </location>
</feature>
<dbReference type="GO" id="GO:0046872">
    <property type="term" value="F:metal ion binding"/>
    <property type="evidence" value="ECO:0007669"/>
    <property type="project" value="UniProtKB-KW"/>
</dbReference>
<dbReference type="InterPro" id="IPR029058">
    <property type="entry name" value="AB_hydrolase_fold"/>
</dbReference>
<dbReference type="EMBL" id="OC915201">
    <property type="protein sequence ID" value="CAD7639234.1"/>
    <property type="molecule type" value="Genomic_DNA"/>
</dbReference>